<dbReference type="Gene3D" id="2.60.40.4070">
    <property type="match status" value="1"/>
</dbReference>
<dbReference type="AlphaFoldDB" id="A0A644X4F3"/>
<sequence>MTGFINAVPNGYYVLALSHRNHNAENYPESLYEAFESIGSNLIRTLPNDLPYIIFGRKGYYGMADERVAASAYDAPISGSWPIWTNWREGYVESTTIGPALEWGSLHWRVSSYEPGLWTDSVRLSVIGIRSDGTEDTVISSLPPVPDSLDILNLSSRIDASEYPYLRLHLTMSDDSLRTPAQLERWQVLYEPAPETAIDPASYFTFYNDTVQEGETVKLGIATRNIGPVDFPDSLSVVYWLIDNDRNIHQIARKKLRMHPVGDVLIDSVSFSTQGFAGMNSLWVEFNPVDPVTGEYDQLEQYHFNNIAEIKFLVQKDLINPMLDVTFDGVHILDGDIVSAQPVIEILLKDENKYLMLDDTSAFRIFLLKPGATDLERIYFTETGQEIMRFYPPSSSINNTARIEYPAGSFPDGIYKLVVQARDKSGNESGSIDYSISFEVINKPAITDVLNWPNPFSTRTHFVFTLTGSEIPEYFKIQVMTVTGKVVREIDKSELGPIHIGRNITEYAWDGRDDFGDQLANGVYLYRVIVKLGGQQMEKIETPAGQYFTEQFGKMMLIR</sequence>
<organism evidence="1">
    <name type="scientific">bioreactor metagenome</name>
    <dbReference type="NCBI Taxonomy" id="1076179"/>
    <lineage>
        <taxon>unclassified sequences</taxon>
        <taxon>metagenomes</taxon>
        <taxon>ecological metagenomes</taxon>
    </lineage>
</organism>
<protein>
    <submittedName>
        <fullName evidence="1">Uncharacterized protein</fullName>
    </submittedName>
</protein>
<gene>
    <name evidence="1" type="ORF">SDC9_57388</name>
</gene>
<accession>A0A644X4F3</accession>
<dbReference type="EMBL" id="VSSQ01001777">
    <property type="protein sequence ID" value="MPM11050.1"/>
    <property type="molecule type" value="Genomic_DNA"/>
</dbReference>
<proteinExistence type="predicted"/>
<name>A0A644X4F3_9ZZZZ</name>
<comment type="caution">
    <text evidence="1">The sequence shown here is derived from an EMBL/GenBank/DDBJ whole genome shotgun (WGS) entry which is preliminary data.</text>
</comment>
<reference evidence="1" key="1">
    <citation type="submission" date="2019-08" db="EMBL/GenBank/DDBJ databases">
        <authorList>
            <person name="Kucharzyk K."/>
            <person name="Murdoch R.W."/>
            <person name="Higgins S."/>
            <person name="Loffler F."/>
        </authorList>
    </citation>
    <scope>NUCLEOTIDE SEQUENCE</scope>
</reference>
<evidence type="ECO:0000313" key="1">
    <source>
        <dbReference type="EMBL" id="MPM11050.1"/>
    </source>
</evidence>